<dbReference type="PANTHER" id="PTHR43592">
    <property type="entry name" value="CAAX AMINO TERMINAL PROTEASE"/>
    <property type="match status" value="1"/>
</dbReference>
<feature type="transmembrane region" description="Helical" evidence="1">
    <location>
        <begin position="58"/>
        <end position="77"/>
    </location>
</feature>
<sequence length="205" mass="23558">MKQSEIIQQLSDRELKKSLYFSQLLILIIAIIFSFILFDNISDWFSYLKWDIQDIVLFGVLPGFIIVIIDFILMKIVPEKHYDDGGINKRVFESMNKREILLFAILVAVAEELLFRGVIQTTFGYIFASIVFAIIHVRYLKKPILMISIVITSFLIGYLFLITENLLVTITAHFIIDFILGVYIQKNKGTTKSGVAKIILKRGEG</sequence>
<gene>
    <name evidence="3" type="ORF">SAMN05216225_1001366</name>
</gene>
<feature type="transmembrane region" description="Helical" evidence="1">
    <location>
        <begin position="20"/>
        <end position="38"/>
    </location>
</feature>
<dbReference type="EMBL" id="FQVW01000001">
    <property type="protein sequence ID" value="SHF57574.1"/>
    <property type="molecule type" value="Genomic_DNA"/>
</dbReference>
<protein>
    <recommendedName>
        <fullName evidence="2">CAAX prenyl protease 2/Lysostaphin resistance protein A-like domain-containing protein</fullName>
    </recommendedName>
</protein>
<accession>A0A1M5CS93</accession>
<evidence type="ECO:0000259" key="2">
    <source>
        <dbReference type="Pfam" id="PF02517"/>
    </source>
</evidence>
<keyword evidence="4" id="KW-1185">Reference proteome</keyword>
<dbReference type="Pfam" id="PF02517">
    <property type="entry name" value="Rce1-like"/>
    <property type="match status" value="1"/>
</dbReference>
<evidence type="ECO:0000313" key="3">
    <source>
        <dbReference type="EMBL" id="SHF57574.1"/>
    </source>
</evidence>
<proteinExistence type="predicted"/>
<evidence type="ECO:0000256" key="1">
    <source>
        <dbReference type="SAM" id="Phobius"/>
    </source>
</evidence>
<dbReference type="GO" id="GO:0080120">
    <property type="term" value="P:CAAX-box protein maturation"/>
    <property type="evidence" value="ECO:0007669"/>
    <property type="project" value="UniProtKB-ARBA"/>
</dbReference>
<feature type="transmembrane region" description="Helical" evidence="1">
    <location>
        <begin position="121"/>
        <end position="137"/>
    </location>
</feature>
<name>A0A1M5CS93_9BACI</name>
<keyword evidence="1" id="KW-1133">Transmembrane helix</keyword>
<feature type="transmembrane region" description="Helical" evidence="1">
    <location>
        <begin position="144"/>
        <end position="161"/>
    </location>
</feature>
<dbReference type="RefSeq" id="WP_072887392.1">
    <property type="nucleotide sequence ID" value="NZ_FQVW01000001.1"/>
</dbReference>
<evidence type="ECO:0000313" key="4">
    <source>
        <dbReference type="Proteomes" id="UP000183988"/>
    </source>
</evidence>
<dbReference type="OrthoDB" id="1523022at2"/>
<keyword evidence="1" id="KW-0472">Membrane</keyword>
<dbReference type="InterPro" id="IPR003675">
    <property type="entry name" value="Rce1/LyrA-like_dom"/>
</dbReference>
<organism evidence="3 4">
    <name type="scientific">Ornithinibacillus halophilus</name>
    <dbReference type="NCBI Taxonomy" id="930117"/>
    <lineage>
        <taxon>Bacteria</taxon>
        <taxon>Bacillati</taxon>
        <taxon>Bacillota</taxon>
        <taxon>Bacilli</taxon>
        <taxon>Bacillales</taxon>
        <taxon>Bacillaceae</taxon>
        <taxon>Ornithinibacillus</taxon>
    </lineage>
</organism>
<dbReference type="AlphaFoldDB" id="A0A1M5CS93"/>
<feature type="transmembrane region" description="Helical" evidence="1">
    <location>
        <begin position="98"/>
        <end position="115"/>
    </location>
</feature>
<dbReference type="PANTHER" id="PTHR43592:SF15">
    <property type="entry name" value="CAAX AMINO TERMINAL PROTEASE FAMILY PROTEIN"/>
    <property type="match status" value="1"/>
</dbReference>
<keyword evidence="1" id="KW-0812">Transmembrane</keyword>
<feature type="transmembrane region" description="Helical" evidence="1">
    <location>
        <begin position="167"/>
        <end position="184"/>
    </location>
</feature>
<reference evidence="3 4" key="1">
    <citation type="submission" date="2016-11" db="EMBL/GenBank/DDBJ databases">
        <authorList>
            <person name="Jaros S."/>
            <person name="Januszkiewicz K."/>
            <person name="Wedrychowicz H."/>
        </authorList>
    </citation>
    <scope>NUCLEOTIDE SEQUENCE [LARGE SCALE GENOMIC DNA]</scope>
    <source>
        <strain evidence="3 4">IBRC-M 10683</strain>
    </source>
</reference>
<dbReference type="STRING" id="930117.SAMN05216225_1001366"/>
<dbReference type="Proteomes" id="UP000183988">
    <property type="component" value="Unassembled WGS sequence"/>
</dbReference>
<feature type="domain" description="CAAX prenyl protease 2/Lysostaphin resistance protein A-like" evidence="2">
    <location>
        <begin position="100"/>
        <end position="179"/>
    </location>
</feature>
<dbReference type="GO" id="GO:0004175">
    <property type="term" value="F:endopeptidase activity"/>
    <property type="evidence" value="ECO:0007669"/>
    <property type="project" value="UniProtKB-ARBA"/>
</dbReference>